<evidence type="ECO:0000313" key="3">
    <source>
        <dbReference type="Proteomes" id="UP000287651"/>
    </source>
</evidence>
<dbReference type="SUPFAM" id="SSF116878">
    <property type="entry name" value="TrmE connector domain"/>
    <property type="match status" value="1"/>
</dbReference>
<dbReference type="AlphaFoldDB" id="A0A427A4M0"/>
<evidence type="ECO:0000313" key="2">
    <source>
        <dbReference type="EMBL" id="RRT71166.1"/>
    </source>
</evidence>
<sequence>MQSDRAIVTDIAGTTRDVIEASISVKGIPVTLLDTAGIRETDDLIEKIELERAVLEVRGLDTIQLGGSRWAVNQRQFEQLLRAQESLARLKLSISEELPMDFWTIDLREAALALGEISGENISEEVLSNIFGKFCIGK</sequence>
<comment type="caution">
    <text evidence="2">The sequence shown here is derived from an EMBL/GenBank/DDBJ whole genome shotgun (WGS) entry which is preliminary data.</text>
</comment>
<dbReference type="Gene3D" id="3.40.50.300">
    <property type="entry name" value="P-loop containing nucleotide triphosphate hydrolases"/>
    <property type="match status" value="1"/>
</dbReference>
<dbReference type="PANTHER" id="PTHR42714:SF2">
    <property type="entry name" value="TRNA MODIFICATION GTPASE GTPBP3, MITOCHONDRIAL"/>
    <property type="match status" value="1"/>
</dbReference>
<dbReference type="EMBL" id="AMZH03003787">
    <property type="protein sequence ID" value="RRT71166.1"/>
    <property type="molecule type" value="Genomic_DNA"/>
</dbReference>
<evidence type="ECO:0000259" key="1">
    <source>
        <dbReference type="Pfam" id="PF12631"/>
    </source>
</evidence>
<gene>
    <name evidence="2" type="ORF">B296_00029944</name>
</gene>
<dbReference type="Pfam" id="PF12631">
    <property type="entry name" value="MnmE_helical"/>
    <property type="match status" value="1"/>
</dbReference>
<feature type="domain" description="MnmE helical" evidence="1">
    <location>
        <begin position="41"/>
        <end position="135"/>
    </location>
</feature>
<dbReference type="GO" id="GO:0030488">
    <property type="term" value="P:tRNA methylation"/>
    <property type="evidence" value="ECO:0007669"/>
    <property type="project" value="TreeGrafter"/>
</dbReference>
<reference evidence="2 3" key="1">
    <citation type="journal article" date="2014" name="Agronomy (Basel)">
        <title>A Draft Genome Sequence for Ensete ventricosum, the Drought-Tolerant Tree Against Hunger.</title>
        <authorList>
            <person name="Harrison J."/>
            <person name="Moore K.A."/>
            <person name="Paszkiewicz K."/>
            <person name="Jones T."/>
            <person name="Grant M."/>
            <person name="Ambacheew D."/>
            <person name="Muzemil S."/>
            <person name="Studholme D.J."/>
        </authorList>
    </citation>
    <scope>NUCLEOTIDE SEQUENCE [LARGE SCALE GENOMIC DNA]</scope>
</reference>
<protein>
    <recommendedName>
        <fullName evidence="1">MnmE helical domain-containing protein</fullName>
    </recommendedName>
</protein>
<dbReference type="GO" id="GO:0002098">
    <property type="term" value="P:tRNA wobble uridine modification"/>
    <property type="evidence" value="ECO:0007669"/>
    <property type="project" value="TreeGrafter"/>
</dbReference>
<dbReference type="GO" id="GO:0005525">
    <property type="term" value="F:GTP binding"/>
    <property type="evidence" value="ECO:0007669"/>
    <property type="project" value="InterPro"/>
</dbReference>
<dbReference type="Proteomes" id="UP000287651">
    <property type="component" value="Unassembled WGS sequence"/>
</dbReference>
<dbReference type="GO" id="GO:0005829">
    <property type="term" value="C:cytosol"/>
    <property type="evidence" value="ECO:0007669"/>
    <property type="project" value="TreeGrafter"/>
</dbReference>
<organism evidence="2 3">
    <name type="scientific">Ensete ventricosum</name>
    <name type="common">Abyssinian banana</name>
    <name type="synonym">Musa ensete</name>
    <dbReference type="NCBI Taxonomy" id="4639"/>
    <lineage>
        <taxon>Eukaryota</taxon>
        <taxon>Viridiplantae</taxon>
        <taxon>Streptophyta</taxon>
        <taxon>Embryophyta</taxon>
        <taxon>Tracheophyta</taxon>
        <taxon>Spermatophyta</taxon>
        <taxon>Magnoliopsida</taxon>
        <taxon>Liliopsida</taxon>
        <taxon>Zingiberales</taxon>
        <taxon>Musaceae</taxon>
        <taxon>Ensete</taxon>
    </lineage>
</organism>
<dbReference type="InterPro" id="IPR027368">
    <property type="entry name" value="MnmE_dom2"/>
</dbReference>
<dbReference type="InterPro" id="IPR027417">
    <property type="entry name" value="P-loop_NTPase"/>
</dbReference>
<name>A0A427A4M0_ENSVE</name>
<proteinExistence type="predicted"/>
<dbReference type="SUPFAM" id="SSF52540">
    <property type="entry name" value="P-loop containing nucleoside triphosphate hydrolases"/>
    <property type="match status" value="1"/>
</dbReference>
<dbReference type="Gene3D" id="1.20.120.430">
    <property type="entry name" value="tRNA modification GTPase MnmE domain 2"/>
    <property type="match status" value="1"/>
</dbReference>
<dbReference type="PANTHER" id="PTHR42714">
    <property type="entry name" value="TRNA MODIFICATION GTPASE GTPBP3"/>
    <property type="match status" value="1"/>
</dbReference>
<accession>A0A427A4M0</accession>
<dbReference type="InterPro" id="IPR025867">
    <property type="entry name" value="MnmE_helical"/>
</dbReference>